<evidence type="ECO:0000256" key="1">
    <source>
        <dbReference type="ARBA" id="ARBA00006328"/>
    </source>
</evidence>
<evidence type="ECO:0000313" key="5">
    <source>
        <dbReference type="EMBL" id="RDW81270.1"/>
    </source>
</evidence>
<dbReference type="InterPro" id="IPR051164">
    <property type="entry name" value="NmrA-like_oxidored"/>
</dbReference>
<dbReference type="AlphaFoldDB" id="A0A3D8S4Z6"/>
<reference evidence="5 6" key="1">
    <citation type="journal article" date="2018" name="IMA Fungus">
        <title>IMA Genome-F 9: Draft genome sequence of Annulohypoxylon stygium, Aspergillus mulundensis, Berkeleyomyces basicola (syn. Thielaviopsis basicola), Ceratocystis smalleyi, two Cercospora beticola strains, Coleophoma cylindrospora, Fusarium fracticaudum, Phialophora cf. hyalina, and Morchella septimelata.</title>
        <authorList>
            <person name="Wingfield B.D."/>
            <person name="Bills G.F."/>
            <person name="Dong Y."/>
            <person name="Huang W."/>
            <person name="Nel W.J."/>
            <person name="Swalarsk-Parry B.S."/>
            <person name="Vaghefi N."/>
            <person name="Wilken P.M."/>
            <person name="An Z."/>
            <person name="de Beer Z.W."/>
            <person name="De Vos L."/>
            <person name="Chen L."/>
            <person name="Duong T.A."/>
            <person name="Gao Y."/>
            <person name="Hammerbacher A."/>
            <person name="Kikkert J.R."/>
            <person name="Li Y."/>
            <person name="Li H."/>
            <person name="Li K."/>
            <person name="Li Q."/>
            <person name="Liu X."/>
            <person name="Ma X."/>
            <person name="Naidoo K."/>
            <person name="Pethybridge S.J."/>
            <person name="Sun J."/>
            <person name="Steenkamp E.T."/>
            <person name="van der Nest M.A."/>
            <person name="van Wyk S."/>
            <person name="Wingfield M.J."/>
            <person name="Xiong C."/>
            <person name="Yue Q."/>
            <person name="Zhang X."/>
        </authorList>
    </citation>
    <scope>NUCLEOTIDE SEQUENCE [LARGE SCALE GENOMIC DNA]</scope>
    <source>
        <strain evidence="5 6">DSM 5745</strain>
    </source>
</reference>
<feature type="domain" description="NmrA-like" evidence="4">
    <location>
        <begin position="5"/>
        <end position="262"/>
    </location>
</feature>
<name>A0A3D8S4Z6_9EURO</name>
<comment type="similarity">
    <text evidence="1">Belongs to the NmrA-type oxidoreductase family.</text>
</comment>
<dbReference type="SUPFAM" id="SSF51735">
    <property type="entry name" value="NAD(P)-binding Rossmann-fold domains"/>
    <property type="match status" value="1"/>
</dbReference>
<dbReference type="InterPro" id="IPR036291">
    <property type="entry name" value="NAD(P)-bd_dom_sf"/>
</dbReference>
<dbReference type="Proteomes" id="UP000256690">
    <property type="component" value="Unassembled WGS sequence"/>
</dbReference>
<dbReference type="PANTHER" id="PTHR42748">
    <property type="entry name" value="NITROGEN METABOLITE REPRESSION PROTEIN NMRA FAMILY MEMBER"/>
    <property type="match status" value="1"/>
</dbReference>
<keyword evidence="2" id="KW-0521">NADP</keyword>
<evidence type="ECO:0000259" key="4">
    <source>
        <dbReference type="Pfam" id="PF05368"/>
    </source>
</evidence>
<comment type="caution">
    <text evidence="5">The sequence shown here is derived from an EMBL/GenBank/DDBJ whole genome shotgun (WGS) entry which is preliminary data.</text>
</comment>
<dbReference type="EMBL" id="PVWQ01000005">
    <property type="protein sequence ID" value="RDW81270.1"/>
    <property type="molecule type" value="Genomic_DNA"/>
</dbReference>
<dbReference type="GeneID" id="38115197"/>
<organism evidence="5 6">
    <name type="scientific">Aspergillus mulundensis</name>
    <dbReference type="NCBI Taxonomy" id="1810919"/>
    <lineage>
        <taxon>Eukaryota</taxon>
        <taxon>Fungi</taxon>
        <taxon>Dikarya</taxon>
        <taxon>Ascomycota</taxon>
        <taxon>Pezizomycotina</taxon>
        <taxon>Eurotiomycetes</taxon>
        <taxon>Eurotiomycetidae</taxon>
        <taxon>Eurotiales</taxon>
        <taxon>Aspergillaceae</taxon>
        <taxon>Aspergillus</taxon>
        <taxon>Aspergillus subgen. Nidulantes</taxon>
    </lineage>
</organism>
<keyword evidence="6" id="KW-1185">Reference proteome</keyword>
<evidence type="ECO:0000313" key="6">
    <source>
        <dbReference type="Proteomes" id="UP000256690"/>
    </source>
</evidence>
<gene>
    <name evidence="5" type="ORF">DSM5745_04827</name>
</gene>
<sequence>MSSPSTIFICGATGTQGSAMITNLQSSHPTKVKIHSITRDLSTPRSKALQAAGVTMFKGDFNDEPSIRNALAGCTALFLNLSPNLGDLTQEPSQAKRIISVAKDLGINHIVYSSALVTNPNHCKYWDASSLAGNIVLAKNEVEDIVRSAGIRYTILRPGNFMTNFLAPVVGFQYPGLVENGKFTTAFTRDTVIPMVDPRDIGKFGAAALLDPERYNGKDIAIASELVTLDGILGSLSQVTGRELKADYLGQEEIDAQVKSNPFVGAQLMMRDVVDEVDVEYMKSFGIEMGSFAEFLEREEKWVKETFVRA</sequence>
<dbReference type="GO" id="GO:0005634">
    <property type="term" value="C:nucleus"/>
    <property type="evidence" value="ECO:0007669"/>
    <property type="project" value="TreeGrafter"/>
</dbReference>
<keyword evidence="3" id="KW-0560">Oxidoreductase</keyword>
<evidence type="ECO:0000256" key="2">
    <source>
        <dbReference type="ARBA" id="ARBA00022857"/>
    </source>
</evidence>
<dbReference type="RefSeq" id="XP_026604323.1">
    <property type="nucleotide sequence ID" value="XM_026746843.1"/>
</dbReference>
<accession>A0A3D8S4Z6</accession>
<dbReference type="STRING" id="1810919.A0A3D8S4Z6"/>
<evidence type="ECO:0000256" key="3">
    <source>
        <dbReference type="ARBA" id="ARBA00023002"/>
    </source>
</evidence>
<dbReference type="CDD" id="cd05251">
    <property type="entry name" value="NmrA_like_SDR_a"/>
    <property type="match status" value="1"/>
</dbReference>
<dbReference type="Gene3D" id="3.40.50.720">
    <property type="entry name" value="NAD(P)-binding Rossmann-like Domain"/>
    <property type="match status" value="1"/>
</dbReference>
<dbReference type="InterPro" id="IPR008030">
    <property type="entry name" value="NmrA-like"/>
</dbReference>
<dbReference type="Pfam" id="PF05368">
    <property type="entry name" value="NmrA"/>
    <property type="match status" value="1"/>
</dbReference>
<proteinExistence type="inferred from homology"/>
<dbReference type="GO" id="GO:0016491">
    <property type="term" value="F:oxidoreductase activity"/>
    <property type="evidence" value="ECO:0007669"/>
    <property type="project" value="UniProtKB-KW"/>
</dbReference>
<dbReference type="PANTHER" id="PTHR42748:SF30">
    <property type="entry name" value="NMRA-LIKE DOMAIN-CONTAINING PROTEIN"/>
    <property type="match status" value="1"/>
</dbReference>
<protein>
    <recommendedName>
        <fullName evidence="4">NmrA-like domain-containing protein</fullName>
    </recommendedName>
</protein>
<dbReference type="OrthoDB" id="419598at2759"/>
<dbReference type="Gene3D" id="3.90.25.10">
    <property type="entry name" value="UDP-galactose 4-epimerase, domain 1"/>
    <property type="match status" value="1"/>
</dbReference>